<dbReference type="Proteomes" id="UP000236262">
    <property type="component" value="Unassembled WGS sequence"/>
</dbReference>
<dbReference type="AlphaFoldDB" id="A0A3G6RTB7"/>
<evidence type="ECO:0000313" key="2">
    <source>
        <dbReference type="EMBL" id="PNW14461.1"/>
    </source>
</evidence>
<reference evidence="2 3" key="1">
    <citation type="submission" date="2018-01" db="EMBL/GenBank/DDBJ databases">
        <title>Draft genome sequences of Chryseobacterium lactis NCTC11390, Chryseobacterium oncorhynchi 701B-08, and Chryseobacterium viscerum 687B-08.</title>
        <authorList>
            <person name="Jeong J.-J."/>
            <person name="Lee Y.J."/>
            <person name="Park B."/>
            <person name="Choi I.-G."/>
            <person name="Kim K.D."/>
        </authorList>
    </citation>
    <scope>NUCLEOTIDE SEQUENCE [LARGE SCALE GENOMIC DNA]</scope>
    <source>
        <strain evidence="2 3">NCTC11390</strain>
    </source>
</reference>
<proteinExistence type="predicted"/>
<dbReference type="Proteomes" id="UP000279972">
    <property type="component" value="Chromosome"/>
</dbReference>
<evidence type="ECO:0000313" key="4">
    <source>
        <dbReference type="Proteomes" id="UP000279972"/>
    </source>
</evidence>
<evidence type="ECO:0000313" key="3">
    <source>
        <dbReference type="Proteomes" id="UP000236262"/>
    </source>
</evidence>
<accession>A0A3G6RTB7</accession>
<evidence type="ECO:0000313" key="1">
    <source>
        <dbReference type="EMBL" id="AZA84342.1"/>
    </source>
</evidence>
<dbReference type="EMBL" id="CP033924">
    <property type="protein sequence ID" value="AZA84342.1"/>
    <property type="molecule type" value="Genomic_DNA"/>
</dbReference>
<name>A0A3G6RTB7_CHRLC</name>
<dbReference type="Pfam" id="PF16286">
    <property type="entry name" value="DUF4932"/>
    <property type="match status" value="1"/>
</dbReference>
<gene>
    <name evidence="2" type="ORF">C1637_05740</name>
    <name evidence="1" type="ORF">EG342_21710</name>
</gene>
<dbReference type="OrthoDB" id="6402335at2"/>
<keyword evidence="4" id="KW-1185">Reference proteome</keyword>
<protein>
    <submittedName>
        <fullName evidence="1">DUF4932 domain-containing protein</fullName>
    </submittedName>
</protein>
<dbReference type="KEGG" id="clac:EG342_21710"/>
<reference evidence="1 4" key="2">
    <citation type="submission" date="2018-11" db="EMBL/GenBank/DDBJ databases">
        <title>Proposal to divide the Flavobacteriaceae and reorganize its genera based on Amino Acid Identity values calculated from whole genome sequences.</title>
        <authorList>
            <person name="Nicholson A.C."/>
            <person name="Gulvik C.A."/>
            <person name="Whitney A.M."/>
            <person name="Humrighouse B.W."/>
            <person name="Bell M."/>
            <person name="Holmes B."/>
            <person name="Steigerwalt A.G."/>
            <person name="Villarma A."/>
            <person name="Sheth M."/>
            <person name="Batra D."/>
            <person name="Pryor J."/>
            <person name="Bernardet J.-F."/>
            <person name="Hugo C."/>
            <person name="Kampfer P."/>
            <person name="Newman J."/>
            <person name="McQuiston J.R."/>
        </authorList>
    </citation>
    <scope>NUCLEOTIDE SEQUENCE [LARGE SCALE GENOMIC DNA]</scope>
    <source>
        <strain evidence="1 4">KC_1864</strain>
    </source>
</reference>
<organism evidence="2 3">
    <name type="scientific">Chryseobacterium lactis</name>
    <dbReference type="NCBI Taxonomy" id="1241981"/>
    <lineage>
        <taxon>Bacteria</taxon>
        <taxon>Pseudomonadati</taxon>
        <taxon>Bacteroidota</taxon>
        <taxon>Flavobacteriia</taxon>
        <taxon>Flavobacteriales</taxon>
        <taxon>Weeksellaceae</taxon>
        <taxon>Chryseobacterium group</taxon>
        <taxon>Chryseobacterium</taxon>
    </lineage>
</organism>
<dbReference type="RefSeq" id="WP_103289760.1">
    <property type="nucleotide sequence ID" value="NZ_CP033924.1"/>
</dbReference>
<sequence length="403" mass="46659">MERILITLFFLVLTTTNGKAQYIQKLSPKVQVGVNKNIETYFFAEKLAVEHIGYYVFDHNTVDYSHQPIVYFGFQHFKKYKEKPSILRIAELLRQIRDLLHDNGPILDHLLNQKDFPAEGQIYDGIQVKIDPQIKEHPEVEPMIKELTDSLRSFYTHADIGSFIKKNNAFYKGALTETAKDITPDSYQYMEKWYGQIFPGYMLYISPAMPITPGKDNYRGFGPNILSADGKIPSMVVSSSKMLPLQQNLASYRHFGFDNPKVTSFISGHEIGHTFVNPLLDIFKDQIQADSALYTHELAALVEKNNIRGWYVCLIEHLVRLGEIRVALAMKNPQEAERLRRIHIGEFKCVLIPMLEIKIAEYERNRIKYPTFESYLPKLLSYISSLTPEEINIQVSKYKNYKM</sequence>
<dbReference type="EMBL" id="PPEH01000002">
    <property type="protein sequence ID" value="PNW14461.1"/>
    <property type="molecule type" value="Genomic_DNA"/>
</dbReference>
<dbReference type="InterPro" id="IPR032560">
    <property type="entry name" value="DUF4932"/>
</dbReference>